<name>A0A0L6UTX6_9BASI</name>
<feature type="compositionally biased region" description="Basic and acidic residues" evidence="1">
    <location>
        <begin position="81"/>
        <end position="92"/>
    </location>
</feature>
<dbReference type="AlphaFoldDB" id="A0A0L6UTX6"/>
<evidence type="ECO:0000313" key="3">
    <source>
        <dbReference type="Proteomes" id="UP000037035"/>
    </source>
</evidence>
<dbReference type="VEuPathDB" id="FungiDB:VP01_3g6"/>
<organism evidence="2 3">
    <name type="scientific">Puccinia sorghi</name>
    <dbReference type="NCBI Taxonomy" id="27349"/>
    <lineage>
        <taxon>Eukaryota</taxon>
        <taxon>Fungi</taxon>
        <taxon>Dikarya</taxon>
        <taxon>Basidiomycota</taxon>
        <taxon>Pucciniomycotina</taxon>
        <taxon>Pucciniomycetes</taxon>
        <taxon>Pucciniales</taxon>
        <taxon>Pucciniaceae</taxon>
        <taxon>Puccinia</taxon>
    </lineage>
</organism>
<comment type="caution">
    <text evidence="2">The sequence shown here is derived from an EMBL/GenBank/DDBJ whole genome shotgun (WGS) entry which is preliminary data.</text>
</comment>
<feature type="region of interest" description="Disordered" evidence="1">
    <location>
        <begin position="66"/>
        <end position="92"/>
    </location>
</feature>
<reference evidence="2 3" key="1">
    <citation type="submission" date="2015-08" db="EMBL/GenBank/DDBJ databases">
        <title>Next Generation Sequencing and Analysis of the Genome of Puccinia sorghi L Schw, the Causal Agent of Maize Common Rust.</title>
        <authorList>
            <person name="Rochi L."/>
            <person name="Burguener G."/>
            <person name="Darino M."/>
            <person name="Turjanski A."/>
            <person name="Kreff E."/>
            <person name="Dieguez M.J."/>
            <person name="Sacco F."/>
        </authorList>
    </citation>
    <scope>NUCLEOTIDE SEQUENCE [LARGE SCALE GENOMIC DNA]</scope>
    <source>
        <strain evidence="2 3">RO10H11247</strain>
    </source>
</reference>
<protein>
    <submittedName>
        <fullName evidence="2">Uncharacterized protein</fullName>
    </submittedName>
</protein>
<keyword evidence="3" id="KW-1185">Reference proteome</keyword>
<gene>
    <name evidence="2" type="ORF">VP01_3g6</name>
</gene>
<dbReference type="Proteomes" id="UP000037035">
    <property type="component" value="Unassembled WGS sequence"/>
</dbReference>
<sequence>MSEETMKITFQLSYTVTVHQSLVESLWEKGSDKLAFLQCCLSSLRKRKSTPKQEPRTRWLLLLHNKGKPKPKLPPLPHSLHKQEPQKGIPDRFDGTWGMKSEVYAIQVSLYITKNMTRVPENKSKVFFSLVYLMGQASQCR</sequence>
<evidence type="ECO:0000313" key="2">
    <source>
        <dbReference type="EMBL" id="KNZ51315.1"/>
    </source>
</evidence>
<evidence type="ECO:0000256" key="1">
    <source>
        <dbReference type="SAM" id="MobiDB-lite"/>
    </source>
</evidence>
<proteinExistence type="predicted"/>
<accession>A0A0L6UTX6</accession>
<dbReference type="EMBL" id="LAVV01009058">
    <property type="protein sequence ID" value="KNZ51315.1"/>
    <property type="molecule type" value="Genomic_DNA"/>
</dbReference>